<organism evidence="2 3">
    <name type="scientific">Kwoniella heveanensis BCC8398</name>
    <dbReference type="NCBI Taxonomy" id="1296120"/>
    <lineage>
        <taxon>Eukaryota</taxon>
        <taxon>Fungi</taxon>
        <taxon>Dikarya</taxon>
        <taxon>Basidiomycota</taxon>
        <taxon>Agaricomycotina</taxon>
        <taxon>Tremellomycetes</taxon>
        <taxon>Tremellales</taxon>
        <taxon>Cryptococcaceae</taxon>
        <taxon>Kwoniella</taxon>
    </lineage>
</organism>
<evidence type="ECO:0000313" key="3">
    <source>
        <dbReference type="Proteomes" id="UP000092666"/>
    </source>
</evidence>
<dbReference type="EMBL" id="KI669505">
    <property type="protein sequence ID" value="OCF33414.1"/>
    <property type="molecule type" value="Genomic_DNA"/>
</dbReference>
<reference evidence="2 3" key="1">
    <citation type="submission" date="2013-07" db="EMBL/GenBank/DDBJ databases">
        <title>The Genome Sequence of Cryptococcus heveanensis BCC8398.</title>
        <authorList>
            <consortium name="The Broad Institute Genome Sequencing Platform"/>
            <person name="Cuomo C."/>
            <person name="Litvintseva A."/>
            <person name="Chen Y."/>
            <person name="Heitman J."/>
            <person name="Sun S."/>
            <person name="Springer D."/>
            <person name="Dromer F."/>
            <person name="Young S.K."/>
            <person name="Zeng Q."/>
            <person name="Gargeya S."/>
            <person name="Fitzgerald M."/>
            <person name="Abouelleil A."/>
            <person name="Alvarado L."/>
            <person name="Berlin A.M."/>
            <person name="Chapman S.B."/>
            <person name="Dewar J."/>
            <person name="Goldberg J."/>
            <person name="Griggs A."/>
            <person name="Gujja S."/>
            <person name="Hansen M."/>
            <person name="Howarth C."/>
            <person name="Imamovic A."/>
            <person name="Larimer J."/>
            <person name="McCowan C."/>
            <person name="Murphy C."/>
            <person name="Pearson M."/>
            <person name="Priest M."/>
            <person name="Roberts A."/>
            <person name="Saif S."/>
            <person name="Shea T."/>
            <person name="Sykes S."/>
            <person name="Wortman J."/>
            <person name="Nusbaum C."/>
            <person name="Birren B."/>
        </authorList>
    </citation>
    <scope>NUCLEOTIDE SEQUENCE [LARGE SCALE GENOMIC DNA]</scope>
    <source>
        <strain evidence="2 3">BCC8398</strain>
    </source>
</reference>
<dbReference type="AlphaFoldDB" id="A0A1B9GQQ1"/>
<name>A0A1B9GQQ1_9TREE</name>
<proteinExistence type="predicted"/>
<sequence length="223" mass="23142">MPLATDPAQSSTGSGETTPSASATGTSYASSQPDYASDDDTAVSDLGMSYLSFGSRSPSSVRTQLGAPGNANDSHFAPSQGKGQSGTPTRGRPSAASGKQPVSRPAMSTTVSAPAVTSNPSSNKGTEAANRRTQTTTTTTTTTAPRRPPLRQVGDCTISYERVLSADSASQANGDILDPGQKQDLRLRSYDTVRALDRANQINGDVGRKSAAQIGPVFWNKRE</sequence>
<feature type="compositionally biased region" description="Low complexity" evidence="1">
    <location>
        <begin position="10"/>
        <end position="31"/>
    </location>
</feature>
<reference evidence="3" key="2">
    <citation type="submission" date="2013-12" db="EMBL/GenBank/DDBJ databases">
        <title>Evolution of pathogenesis and genome organization in the Tremellales.</title>
        <authorList>
            <person name="Cuomo C."/>
            <person name="Litvintseva A."/>
            <person name="Heitman J."/>
            <person name="Chen Y."/>
            <person name="Sun S."/>
            <person name="Springer D."/>
            <person name="Dromer F."/>
            <person name="Young S."/>
            <person name="Zeng Q."/>
            <person name="Chapman S."/>
            <person name="Gujja S."/>
            <person name="Saif S."/>
            <person name="Birren B."/>
        </authorList>
    </citation>
    <scope>NUCLEOTIDE SEQUENCE [LARGE SCALE GENOMIC DNA]</scope>
    <source>
        <strain evidence="3">BCC8398</strain>
    </source>
</reference>
<feature type="compositionally biased region" description="Polar residues" evidence="1">
    <location>
        <begin position="52"/>
        <end position="63"/>
    </location>
</feature>
<accession>A0A1B9GQQ1</accession>
<dbReference type="Proteomes" id="UP000092666">
    <property type="component" value="Unassembled WGS sequence"/>
</dbReference>
<protein>
    <submittedName>
        <fullName evidence="2">Uncharacterized protein</fullName>
    </submittedName>
</protein>
<gene>
    <name evidence="2" type="ORF">I316_04834</name>
</gene>
<feature type="compositionally biased region" description="Low complexity" evidence="1">
    <location>
        <begin position="133"/>
        <end position="143"/>
    </location>
</feature>
<feature type="region of interest" description="Disordered" evidence="1">
    <location>
        <begin position="1"/>
        <end position="154"/>
    </location>
</feature>
<evidence type="ECO:0000256" key="1">
    <source>
        <dbReference type="SAM" id="MobiDB-lite"/>
    </source>
</evidence>
<feature type="compositionally biased region" description="Polar residues" evidence="1">
    <location>
        <begin position="106"/>
        <end position="125"/>
    </location>
</feature>
<keyword evidence="3" id="KW-1185">Reference proteome</keyword>
<evidence type="ECO:0000313" key="2">
    <source>
        <dbReference type="EMBL" id="OCF33414.1"/>
    </source>
</evidence>